<dbReference type="SUPFAM" id="SSF48317">
    <property type="entry name" value="Acid phosphatase/Vanadium-dependent haloperoxidase"/>
    <property type="match status" value="1"/>
</dbReference>
<organism evidence="9 10">
    <name type="scientific">Soehngenia longivitae</name>
    <dbReference type="NCBI Taxonomy" id="2562294"/>
    <lineage>
        <taxon>Bacteria</taxon>
        <taxon>Bacillati</taxon>
        <taxon>Bacillota</taxon>
        <taxon>Tissierellia</taxon>
        <taxon>Tissierellales</taxon>
        <taxon>Tissierellaceae</taxon>
        <taxon>Soehngenia</taxon>
    </lineage>
</organism>
<dbReference type="PANTHER" id="PTHR14969">
    <property type="entry name" value="SPHINGOSINE-1-PHOSPHATE PHOSPHOHYDROLASE"/>
    <property type="match status" value="1"/>
</dbReference>
<evidence type="ECO:0000256" key="2">
    <source>
        <dbReference type="ARBA" id="ARBA00022475"/>
    </source>
</evidence>
<protein>
    <submittedName>
        <fullName evidence="9">Phosphatase PAP2 family protein</fullName>
    </submittedName>
</protein>
<dbReference type="Proteomes" id="UP000298381">
    <property type="component" value="Unassembled WGS sequence"/>
</dbReference>
<name>A0A4Z0D664_9FIRM</name>
<evidence type="ECO:0000256" key="1">
    <source>
        <dbReference type="ARBA" id="ARBA00004651"/>
    </source>
</evidence>
<keyword evidence="6 7" id="KW-0472">Membrane</keyword>
<dbReference type="SMART" id="SM00014">
    <property type="entry name" value="acidPPc"/>
    <property type="match status" value="1"/>
</dbReference>
<sequence>MMKKFLFKFDDYFINIFNKRIKNSYFDKIMFYSTNIGGAISSTIISITLILFGDEEIRFFGFELLVAIVFSQFFVQIFKRTLGRQRPYKVLDDINTFGIDMKDYSFPSGHTTASFCMATIISINYPQLLTFAILFAFLIGISRIYLGVHFPSDVLAGAMLGVVSAFIVHYYFQWPVQLLHNIFTMIEL</sequence>
<dbReference type="GO" id="GO:0016787">
    <property type="term" value="F:hydrolase activity"/>
    <property type="evidence" value="ECO:0007669"/>
    <property type="project" value="UniProtKB-KW"/>
</dbReference>
<keyword evidence="3 7" id="KW-0812">Transmembrane</keyword>
<evidence type="ECO:0000256" key="7">
    <source>
        <dbReference type="SAM" id="Phobius"/>
    </source>
</evidence>
<dbReference type="Gene3D" id="1.20.144.10">
    <property type="entry name" value="Phosphatidic acid phosphatase type 2/haloperoxidase"/>
    <property type="match status" value="2"/>
</dbReference>
<dbReference type="GO" id="GO:0005886">
    <property type="term" value="C:plasma membrane"/>
    <property type="evidence" value="ECO:0007669"/>
    <property type="project" value="UniProtKB-SubCell"/>
</dbReference>
<evidence type="ECO:0000256" key="3">
    <source>
        <dbReference type="ARBA" id="ARBA00022692"/>
    </source>
</evidence>
<comment type="subcellular location">
    <subcellularLocation>
        <location evidence="1">Cell membrane</location>
        <topology evidence="1">Multi-pass membrane protein</topology>
    </subcellularLocation>
</comment>
<evidence type="ECO:0000259" key="8">
    <source>
        <dbReference type="SMART" id="SM00014"/>
    </source>
</evidence>
<evidence type="ECO:0000313" key="9">
    <source>
        <dbReference type="EMBL" id="TFZ40361.1"/>
    </source>
</evidence>
<feature type="transmembrane region" description="Helical" evidence="7">
    <location>
        <begin position="59"/>
        <end position="78"/>
    </location>
</feature>
<comment type="caution">
    <text evidence="9">The sequence shown here is derived from an EMBL/GenBank/DDBJ whole genome shotgun (WGS) entry which is preliminary data.</text>
</comment>
<keyword evidence="10" id="KW-1185">Reference proteome</keyword>
<keyword evidence="5 7" id="KW-1133">Transmembrane helix</keyword>
<dbReference type="EMBL" id="SRIB01000005">
    <property type="protein sequence ID" value="TFZ40361.1"/>
    <property type="molecule type" value="Genomic_DNA"/>
</dbReference>
<evidence type="ECO:0000256" key="6">
    <source>
        <dbReference type="ARBA" id="ARBA00023136"/>
    </source>
</evidence>
<evidence type="ECO:0000313" key="10">
    <source>
        <dbReference type="Proteomes" id="UP000298381"/>
    </source>
</evidence>
<dbReference type="Pfam" id="PF01569">
    <property type="entry name" value="PAP2"/>
    <property type="match status" value="1"/>
</dbReference>
<keyword evidence="2" id="KW-1003">Cell membrane</keyword>
<dbReference type="CDD" id="cd01610">
    <property type="entry name" value="PAP2_like"/>
    <property type="match status" value="1"/>
</dbReference>
<accession>A0A4Z0D664</accession>
<feature type="transmembrane region" description="Helical" evidence="7">
    <location>
        <begin position="29"/>
        <end position="53"/>
    </location>
</feature>
<dbReference type="PANTHER" id="PTHR14969:SF62">
    <property type="entry name" value="DECAPRENYLPHOSPHORYL-5-PHOSPHORIBOSE PHOSPHATASE RV3807C-RELATED"/>
    <property type="match status" value="1"/>
</dbReference>
<gene>
    <name evidence="9" type="ORF">E4100_04640</name>
</gene>
<reference evidence="9 10" key="1">
    <citation type="submission" date="2019-03" db="EMBL/GenBank/DDBJ databases">
        <title>Draft genome sequence data and analysis of a Fermenting Bacterium, Soehngenia longevitae strain 1933PT, isolated from petroleum reservoir in Azerbaijan.</title>
        <authorList>
            <person name="Grouzdev D.S."/>
            <person name="Bidzhieva S.K."/>
            <person name="Sokolova D.S."/>
            <person name="Tourova T.P."/>
            <person name="Poltaraus A.B."/>
            <person name="Nazina T.N."/>
        </authorList>
    </citation>
    <scope>NUCLEOTIDE SEQUENCE [LARGE SCALE GENOMIC DNA]</scope>
    <source>
        <strain evidence="9 10">1933P</strain>
    </source>
</reference>
<dbReference type="InterPro" id="IPR000326">
    <property type="entry name" value="PAP2/HPO"/>
</dbReference>
<dbReference type="AlphaFoldDB" id="A0A4Z0D664"/>
<evidence type="ECO:0000256" key="4">
    <source>
        <dbReference type="ARBA" id="ARBA00022801"/>
    </source>
</evidence>
<dbReference type="OrthoDB" id="9789113at2"/>
<feature type="transmembrane region" description="Helical" evidence="7">
    <location>
        <begin position="154"/>
        <end position="172"/>
    </location>
</feature>
<keyword evidence="4" id="KW-0378">Hydrolase</keyword>
<evidence type="ECO:0000256" key="5">
    <source>
        <dbReference type="ARBA" id="ARBA00022989"/>
    </source>
</evidence>
<feature type="domain" description="Phosphatidic acid phosphatase type 2/haloperoxidase" evidence="8">
    <location>
        <begin position="62"/>
        <end position="169"/>
    </location>
</feature>
<feature type="transmembrane region" description="Helical" evidence="7">
    <location>
        <begin position="128"/>
        <end position="148"/>
    </location>
</feature>
<dbReference type="InterPro" id="IPR036938">
    <property type="entry name" value="PAP2/HPO_sf"/>
</dbReference>
<proteinExistence type="predicted"/>